<organism evidence="1 2">
    <name type="scientific">Effrenium voratum</name>
    <dbReference type="NCBI Taxonomy" id="2562239"/>
    <lineage>
        <taxon>Eukaryota</taxon>
        <taxon>Sar</taxon>
        <taxon>Alveolata</taxon>
        <taxon>Dinophyceae</taxon>
        <taxon>Suessiales</taxon>
        <taxon>Symbiodiniaceae</taxon>
        <taxon>Effrenium</taxon>
    </lineage>
</organism>
<dbReference type="AlphaFoldDB" id="A0AA36IQW5"/>
<keyword evidence="2" id="KW-1185">Reference proteome</keyword>
<dbReference type="Proteomes" id="UP001178507">
    <property type="component" value="Unassembled WGS sequence"/>
</dbReference>
<dbReference type="EMBL" id="CAUJNA010002225">
    <property type="protein sequence ID" value="CAJ1391878.1"/>
    <property type="molecule type" value="Genomic_DNA"/>
</dbReference>
<comment type="caution">
    <text evidence="1">The sequence shown here is derived from an EMBL/GenBank/DDBJ whole genome shotgun (WGS) entry which is preliminary data.</text>
</comment>
<sequence length="538" mass="61218">MAASYTLLARDRWCDNRNGAVRLGEDFNGYSLVGCQAQCTKDRYCTHISFNQNDGWCSKYATCGTPTLEPNDFPQDPRGWLTFARDPGEAAPQFYGDCSHQDFQVFKTRASNWYEKRVASLRLFHDMTLLVNNFQTIYSNCPPGALLAVLLKLESAYFEEEEKWNTLLEIYINTLHAASAAGEVVASHYANGWPLQSGIQEALRLRRLGGADRARSVSLVVCYCAERLSWLRAFHQLPWRMENRSTAIRKSVNLRIYHKCGGHGAASRAKEARRLRKEWAPYFREVSVRYVDDVLRADDDSAYLAYVVDWYNDLPDYTVFLHADAPEHVPSLELLTDTVFAAARGYLEEDIGFVHFAHNYVLHDLGCEGGVLCEGRQLDPEFAALWKAVFGSSVAPSLAAGEVNAYCCVQFMVKRERILQRPKSFYWRGWRYFGLTAESYHRLFPVGRVVRGLDVLGRTPGQLAMYIWHVMFGEPLRLPRRQRDPRLPLFMKIQNIEVEALDEEGESSQEEMAQLAYAGSLIESGSNSIAARLGNLFE</sequence>
<accession>A0AA36IQW5</accession>
<dbReference type="PANTHER" id="PTHR37490:SF2">
    <property type="match status" value="1"/>
</dbReference>
<dbReference type="Pfam" id="PF11913">
    <property type="entry name" value="DUF3431"/>
    <property type="match status" value="1"/>
</dbReference>
<gene>
    <name evidence="1" type="ORF">EVOR1521_LOCUS17129</name>
</gene>
<proteinExistence type="predicted"/>
<reference evidence="1" key="1">
    <citation type="submission" date="2023-08" db="EMBL/GenBank/DDBJ databases">
        <authorList>
            <person name="Chen Y."/>
            <person name="Shah S."/>
            <person name="Dougan E. K."/>
            <person name="Thang M."/>
            <person name="Chan C."/>
        </authorList>
    </citation>
    <scope>NUCLEOTIDE SEQUENCE</scope>
</reference>
<dbReference type="InterPro" id="IPR021838">
    <property type="entry name" value="DUF3431"/>
</dbReference>
<protein>
    <submittedName>
        <fullName evidence="1">Uncharacterized protein</fullName>
    </submittedName>
</protein>
<dbReference type="PANTHER" id="PTHR37490">
    <property type="entry name" value="EXPRESSED PROTEIN"/>
    <property type="match status" value="1"/>
</dbReference>
<evidence type="ECO:0000313" key="2">
    <source>
        <dbReference type="Proteomes" id="UP001178507"/>
    </source>
</evidence>
<name>A0AA36IQW5_9DINO</name>
<evidence type="ECO:0000313" key="1">
    <source>
        <dbReference type="EMBL" id="CAJ1391878.1"/>
    </source>
</evidence>